<dbReference type="InterPro" id="IPR015422">
    <property type="entry name" value="PyrdxlP-dep_Trfase_small"/>
</dbReference>
<dbReference type="PANTHER" id="PTHR30244">
    <property type="entry name" value="TRANSAMINASE"/>
    <property type="match status" value="1"/>
</dbReference>
<dbReference type="KEGG" id="bcad:DBX24_03280"/>
<dbReference type="RefSeq" id="WP_160223977.1">
    <property type="nucleotide sequence ID" value="NZ_CP029149.1"/>
</dbReference>
<dbReference type="GO" id="GO:0030170">
    <property type="term" value="F:pyridoxal phosphate binding"/>
    <property type="evidence" value="ECO:0007669"/>
    <property type="project" value="TreeGrafter"/>
</dbReference>
<evidence type="ECO:0000313" key="5">
    <source>
        <dbReference type="Proteomes" id="UP000464318"/>
    </source>
</evidence>
<dbReference type="PIRSF" id="PIRSF000390">
    <property type="entry name" value="PLP_StrS"/>
    <property type="match status" value="1"/>
</dbReference>
<dbReference type="Proteomes" id="UP000464318">
    <property type="component" value="Chromosome"/>
</dbReference>
<evidence type="ECO:0000256" key="3">
    <source>
        <dbReference type="RuleBase" id="RU004508"/>
    </source>
</evidence>
<evidence type="ECO:0000256" key="1">
    <source>
        <dbReference type="ARBA" id="ARBA00022898"/>
    </source>
</evidence>
<dbReference type="InterPro" id="IPR000653">
    <property type="entry name" value="DegT/StrS_aminotransferase"/>
</dbReference>
<keyword evidence="5" id="KW-1185">Reference proteome</keyword>
<keyword evidence="4" id="KW-0032">Aminotransferase</keyword>
<dbReference type="GO" id="GO:0008483">
    <property type="term" value="F:transaminase activity"/>
    <property type="evidence" value="ECO:0007669"/>
    <property type="project" value="UniProtKB-KW"/>
</dbReference>
<dbReference type="Gene3D" id="3.40.640.10">
    <property type="entry name" value="Type I PLP-dependent aspartate aminotransferase-like (Major domain)"/>
    <property type="match status" value="1"/>
</dbReference>
<accession>A0A6P1QS60</accession>
<comment type="similarity">
    <text evidence="2 3">Belongs to the DegT/DnrJ/EryC1 family.</text>
</comment>
<organism evidence="4 5">
    <name type="scientific">Bergeyella cardium</name>
    <dbReference type="NCBI Taxonomy" id="1585976"/>
    <lineage>
        <taxon>Bacteria</taxon>
        <taxon>Pseudomonadati</taxon>
        <taxon>Bacteroidota</taxon>
        <taxon>Flavobacteriia</taxon>
        <taxon>Flavobacteriales</taxon>
        <taxon>Weeksellaceae</taxon>
        <taxon>Bergeyella</taxon>
    </lineage>
</organism>
<evidence type="ECO:0000313" key="4">
    <source>
        <dbReference type="EMBL" id="QHN64986.1"/>
    </source>
</evidence>
<sequence>MIPYLDLKKINHPYEEAILQKTKDLLQSGWYILGEEVSAFEAQFAQYCGSLFAIGTGNGLEALELIFKAYIQLGRLNKEDEILVPANTYIASILSIINSGLSPKLIDTNLDNYNFELINLQKNISPATKGILMVHLYGQITDAENIRQWAKEQNLLLIEDAAQAHGAEENQLKAGNIGDAAGFSFYPGKNLGALGDGGAVTTSDEALATCIKALRNYGSEKKYQHKYKGFNSRLDEWQAGILSLKLKDLDNDNEKRRSIAKRYLSEIKNPQISLPKWNGSKNHIFHIFGVRVADRASFQDYLLRQGIQTLIHYPTPPHKQEAMKEFSHLSLPISEQIHREIISIPCHQMLKEEEVDYIIKAINDYE</sequence>
<dbReference type="AlphaFoldDB" id="A0A6P1QS60"/>
<name>A0A6P1QS60_9FLAO</name>
<dbReference type="GO" id="GO:0000271">
    <property type="term" value="P:polysaccharide biosynthetic process"/>
    <property type="evidence" value="ECO:0007669"/>
    <property type="project" value="TreeGrafter"/>
</dbReference>
<protein>
    <submittedName>
        <fullName evidence="4">Aminotransferase class V-fold PLP-dependent enzyme</fullName>
    </submittedName>
</protein>
<dbReference type="InterPro" id="IPR015421">
    <property type="entry name" value="PyrdxlP-dep_Trfase_major"/>
</dbReference>
<dbReference type="Pfam" id="PF01041">
    <property type="entry name" value="DegT_DnrJ_EryC1"/>
    <property type="match status" value="1"/>
</dbReference>
<dbReference type="SUPFAM" id="SSF53383">
    <property type="entry name" value="PLP-dependent transferases"/>
    <property type="match status" value="1"/>
</dbReference>
<gene>
    <name evidence="4" type="ORF">DBX24_03280</name>
</gene>
<dbReference type="CDD" id="cd00616">
    <property type="entry name" value="AHBA_syn"/>
    <property type="match status" value="1"/>
</dbReference>
<dbReference type="Gene3D" id="3.90.1150.10">
    <property type="entry name" value="Aspartate Aminotransferase, domain 1"/>
    <property type="match status" value="1"/>
</dbReference>
<proteinExistence type="inferred from homology"/>
<dbReference type="OrthoDB" id="9804264at2"/>
<keyword evidence="1 3" id="KW-0663">Pyridoxal phosphate</keyword>
<reference evidence="4 5" key="1">
    <citation type="submission" date="2018-04" db="EMBL/GenBank/DDBJ databases">
        <title>Characteristic and Complete Genome Sequencing of A Novel Member of Infective Endocarditis Causative Bacteria: Bergeyella cardium QL-PH.</title>
        <authorList>
            <person name="Pan H."/>
            <person name="Sun E."/>
            <person name="Zhang Y."/>
        </authorList>
    </citation>
    <scope>NUCLEOTIDE SEQUENCE [LARGE SCALE GENOMIC DNA]</scope>
    <source>
        <strain evidence="4 5">HPQL</strain>
    </source>
</reference>
<dbReference type="PANTHER" id="PTHR30244:SF36">
    <property type="entry name" value="3-OXO-GLUCOSE-6-PHOSPHATE:GLUTAMATE AMINOTRANSFERASE"/>
    <property type="match status" value="1"/>
</dbReference>
<evidence type="ECO:0000256" key="2">
    <source>
        <dbReference type="ARBA" id="ARBA00037999"/>
    </source>
</evidence>
<dbReference type="EMBL" id="CP029149">
    <property type="protein sequence ID" value="QHN64986.1"/>
    <property type="molecule type" value="Genomic_DNA"/>
</dbReference>
<dbReference type="InterPro" id="IPR015424">
    <property type="entry name" value="PyrdxlP-dep_Trfase"/>
</dbReference>
<keyword evidence="4" id="KW-0808">Transferase</keyword>